<dbReference type="EMBL" id="PJMY01000003">
    <property type="protein sequence ID" value="PKV97459.1"/>
    <property type="molecule type" value="Genomic_DNA"/>
</dbReference>
<comment type="caution">
    <text evidence="3">The sequence shown here is derived from an EMBL/GenBank/DDBJ whole genome shotgun (WGS) entry which is preliminary data.</text>
</comment>
<protein>
    <submittedName>
        <fullName evidence="3">Uncharacterized protein with FMN-binding domain</fullName>
    </submittedName>
</protein>
<name>A0A2N3WUA6_9PSEU</name>
<proteinExistence type="predicted"/>
<sequence>MRRIALAFAATVSVVVLLFSYRTSTGTSSSPAPAAASRPLGGNQAPPSASAAPDPSASAKPSASGGDGTFTGAAADTDYGPVQVRITVAGGRITDAQAVQYPQESGRDVRINSSAVPELNQEVLRAQSAQIDAVSGATYTSEGYQQSLQSALDAAHR</sequence>
<gene>
    <name evidence="3" type="ORF">ATK30_8440</name>
</gene>
<feature type="domain" description="FMN-binding" evidence="2">
    <location>
        <begin position="78"/>
        <end position="155"/>
    </location>
</feature>
<dbReference type="Proteomes" id="UP000233750">
    <property type="component" value="Unassembled WGS sequence"/>
</dbReference>
<dbReference type="SMART" id="SM00900">
    <property type="entry name" value="FMN_bind"/>
    <property type="match status" value="1"/>
</dbReference>
<dbReference type="Pfam" id="PF04205">
    <property type="entry name" value="FMN_bind"/>
    <property type="match status" value="1"/>
</dbReference>
<evidence type="ECO:0000259" key="2">
    <source>
        <dbReference type="SMART" id="SM00900"/>
    </source>
</evidence>
<evidence type="ECO:0000313" key="4">
    <source>
        <dbReference type="Proteomes" id="UP000233750"/>
    </source>
</evidence>
<keyword evidence="4" id="KW-1185">Reference proteome</keyword>
<evidence type="ECO:0000256" key="1">
    <source>
        <dbReference type="SAM" id="MobiDB-lite"/>
    </source>
</evidence>
<evidence type="ECO:0000313" key="3">
    <source>
        <dbReference type="EMBL" id="PKV97459.1"/>
    </source>
</evidence>
<dbReference type="GO" id="GO:0016020">
    <property type="term" value="C:membrane"/>
    <property type="evidence" value="ECO:0007669"/>
    <property type="project" value="InterPro"/>
</dbReference>
<reference evidence="3 4" key="1">
    <citation type="submission" date="2017-12" db="EMBL/GenBank/DDBJ databases">
        <title>Sequencing the genomes of 1000 Actinobacteria strains.</title>
        <authorList>
            <person name="Klenk H.-P."/>
        </authorList>
    </citation>
    <scope>NUCLEOTIDE SEQUENCE [LARGE SCALE GENOMIC DNA]</scope>
    <source>
        <strain evidence="3 4">DSM 45165</strain>
    </source>
</reference>
<organism evidence="3 4">
    <name type="scientific">Amycolatopsis echigonensis</name>
    <dbReference type="NCBI Taxonomy" id="2576905"/>
    <lineage>
        <taxon>Bacteria</taxon>
        <taxon>Bacillati</taxon>
        <taxon>Actinomycetota</taxon>
        <taxon>Actinomycetes</taxon>
        <taxon>Pseudonocardiales</taxon>
        <taxon>Pseudonocardiaceae</taxon>
        <taxon>Amycolatopsis</taxon>
    </lineage>
</organism>
<dbReference type="GO" id="GO:0010181">
    <property type="term" value="F:FMN binding"/>
    <property type="evidence" value="ECO:0007669"/>
    <property type="project" value="InterPro"/>
</dbReference>
<dbReference type="RefSeq" id="WP_101440176.1">
    <property type="nucleotide sequence ID" value="NZ_PJMY01000003.1"/>
</dbReference>
<dbReference type="Gene3D" id="3.90.1010.20">
    <property type="match status" value="1"/>
</dbReference>
<feature type="compositionally biased region" description="Low complexity" evidence="1">
    <location>
        <begin position="45"/>
        <end position="76"/>
    </location>
</feature>
<feature type="region of interest" description="Disordered" evidence="1">
    <location>
        <begin position="24"/>
        <end position="76"/>
    </location>
</feature>
<dbReference type="AlphaFoldDB" id="A0A2N3WUA6"/>
<dbReference type="OrthoDB" id="8099475at2"/>
<dbReference type="InterPro" id="IPR007329">
    <property type="entry name" value="FMN-bd"/>
</dbReference>
<feature type="compositionally biased region" description="Low complexity" evidence="1">
    <location>
        <begin position="28"/>
        <end position="37"/>
    </location>
</feature>
<accession>A0A2N3WUA6</accession>